<evidence type="ECO:0000259" key="5">
    <source>
        <dbReference type="PROSITE" id="PS50102"/>
    </source>
</evidence>
<dbReference type="InterPro" id="IPR035979">
    <property type="entry name" value="RBD_domain_sf"/>
</dbReference>
<dbReference type="EMBL" id="KZ858979">
    <property type="protein sequence ID" value="RDW26495.1"/>
    <property type="molecule type" value="Genomic_DNA"/>
</dbReference>
<dbReference type="InterPro" id="IPR051183">
    <property type="entry name" value="U1_U11-U12_snRNP_70-35kDa"/>
</dbReference>
<gene>
    <name evidence="7" type="ORF">B0I71DRAFT_130761</name>
    <name evidence="6" type="ORF">YALI1_B16277g</name>
</gene>
<evidence type="ECO:0000313" key="9">
    <source>
        <dbReference type="Proteomes" id="UP000256601"/>
    </source>
</evidence>
<evidence type="ECO:0000256" key="1">
    <source>
        <dbReference type="ARBA" id="ARBA00004123"/>
    </source>
</evidence>
<dbReference type="OrthoDB" id="5970at2759"/>
<evidence type="ECO:0000256" key="3">
    <source>
        <dbReference type="PROSITE-ProRule" id="PRU00176"/>
    </source>
</evidence>
<dbReference type="KEGG" id="yli:2907013"/>
<dbReference type="PROSITE" id="PS50102">
    <property type="entry name" value="RRM"/>
    <property type="match status" value="1"/>
</dbReference>
<proteinExistence type="predicted"/>
<protein>
    <recommendedName>
        <fullName evidence="5">RRM domain-containing protein</fullName>
    </recommendedName>
</protein>
<keyword evidence="2" id="KW-0539">Nucleus</keyword>
<dbReference type="VEuPathDB" id="FungiDB:YALI0_B12364g"/>
<keyword evidence="3" id="KW-0694">RNA-binding</keyword>
<sequence length="248" mass="28447">MARRTLYVTGFAPEISARELAYEFEEIGNIFRCDVISPARSGRQHGYAFVEFENARDAEYAYRDMHNLRIASGDILHIEWAKTPLRETRRRRRSLDRGSAKRRSRMSNGNSDRSRSRSLSPERRRSRSPERRRSRSPERRQSQSPDGGRSRSPERGRSRRNERRDFSESPERKPGSNVCDNEDGERTESRFDQTSSQHDPSQHDSTHTPNESDATMVGSGHNSVDGKDSAEAETAPYNCGDEPQLEAE</sequence>
<dbReference type="GO" id="GO:0003729">
    <property type="term" value="F:mRNA binding"/>
    <property type="evidence" value="ECO:0007669"/>
    <property type="project" value="TreeGrafter"/>
</dbReference>
<feature type="region of interest" description="Disordered" evidence="4">
    <location>
        <begin position="88"/>
        <end position="248"/>
    </location>
</feature>
<dbReference type="eggNOG" id="ENOG502S4TA">
    <property type="taxonomic scope" value="Eukaryota"/>
</dbReference>
<dbReference type="Gene3D" id="3.30.70.330">
    <property type="match status" value="1"/>
</dbReference>
<dbReference type="GeneID" id="2907013"/>
<name>A0A1D8N7H9_YARLL</name>
<dbReference type="RefSeq" id="XP_500797.1">
    <property type="nucleotide sequence ID" value="XM_500797.1"/>
</dbReference>
<dbReference type="GO" id="GO:0071011">
    <property type="term" value="C:precatalytic spliceosome"/>
    <property type="evidence" value="ECO:0007669"/>
    <property type="project" value="TreeGrafter"/>
</dbReference>
<dbReference type="Proteomes" id="UP000182444">
    <property type="component" value="Chromosome 1B"/>
</dbReference>
<dbReference type="Proteomes" id="UP000256601">
    <property type="component" value="Unassembled WGS sequence"/>
</dbReference>
<organism evidence="6 8">
    <name type="scientific">Yarrowia lipolytica</name>
    <name type="common">Candida lipolytica</name>
    <dbReference type="NCBI Taxonomy" id="4952"/>
    <lineage>
        <taxon>Eukaryota</taxon>
        <taxon>Fungi</taxon>
        <taxon>Dikarya</taxon>
        <taxon>Ascomycota</taxon>
        <taxon>Saccharomycotina</taxon>
        <taxon>Dipodascomycetes</taxon>
        <taxon>Dipodascales</taxon>
        <taxon>Dipodascales incertae sedis</taxon>
        <taxon>Yarrowia</taxon>
    </lineage>
</organism>
<dbReference type="InterPro" id="IPR012677">
    <property type="entry name" value="Nucleotide-bd_a/b_plait_sf"/>
</dbReference>
<dbReference type="VEuPathDB" id="FungiDB:YALI1_B16277g"/>
<accession>A0A1D8N7H9</accession>
<feature type="compositionally biased region" description="Basic and acidic residues" evidence="4">
    <location>
        <begin position="112"/>
        <end position="141"/>
    </location>
</feature>
<evidence type="ECO:0000313" key="6">
    <source>
        <dbReference type="EMBL" id="AOW01595.1"/>
    </source>
</evidence>
<evidence type="ECO:0000256" key="4">
    <source>
        <dbReference type="SAM" id="MobiDB-lite"/>
    </source>
</evidence>
<evidence type="ECO:0000313" key="7">
    <source>
        <dbReference type="EMBL" id="RDW26495.1"/>
    </source>
</evidence>
<dbReference type="FunFam" id="3.30.70.330:FF:001550">
    <property type="entry name" value="Putative splicing factor C222.18"/>
    <property type="match status" value="1"/>
</dbReference>
<dbReference type="Pfam" id="PF00076">
    <property type="entry name" value="RRM_1"/>
    <property type="match status" value="1"/>
</dbReference>
<feature type="compositionally biased region" description="Basic residues" evidence="4">
    <location>
        <begin position="88"/>
        <end position="105"/>
    </location>
</feature>
<dbReference type="SMART" id="SM00360">
    <property type="entry name" value="RRM"/>
    <property type="match status" value="1"/>
</dbReference>
<evidence type="ECO:0000313" key="8">
    <source>
        <dbReference type="Proteomes" id="UP000182444"/>
    </source>
</evidence>
<comment type="subcellular location">
    <subcellularLocation>
        <location evidence="1">Nucleus</location>
    </subcellularLocation>
</comment>
<dbReference type="GO" id="GO:0000398">
    <property type="term" value="P:mRNA splicing, via spliceosome"/>
    <property type="evidence" value="ECO:0007669"/>
    <property type="project" value="TreeGrafter"/>
</dbReference>
<feature type="domain" description="RRM" evidence="5">
    <location>
        <begin position="4"/>
        <end position="83"/>
    </location>
</feature>
<dbReference type="GO" id="GO:0030619">
    <property type="term" value="F:U1 snRNA binding"/>
    <property type="evidence" value="ECO:0007669"/>
    <property type="project" value="TreeGrafter"/>
</dbReference>
<dbReference type="AlphaFoldDB" id="A0A1D8N7H9"/>
<dbReference type="EMBL" id="CP017554">
    <property type="protein sequence ID" value="AOW01595.1"/>
    <property type="molecule type" value="Genomic_DNA"/>
</dbReference>
<feature type="compositionally biased region" description="Basic and acidic residues" evidence="4">
    <location>
        <begin position="162"/>
        <end position="174"/>
    </location>
</feature>
<dbReference type="InterPro" id="IPR000504">
    <property type="entry name" value="RRM_dom"/>
</dbReference>
<evidence type="ECO:0000256" key="2">
    <source>
        <dbReference type="ARBA" id="ARBA00023242"/>
    </source>
</evidence>
<reference evidence="7 9" key="2">
    <citation type="submission" date="2018-07" db="EMBL/GenBank/DDBJ databases">
        <title>Draft Genome Assemblies for Five Robust Yarrowia lipolytica Strains Exhibiting High Lipid Production and Pentose Sugar Utilization and Sugar Alcohol Secretion from Undetoxified Lignocellulosic Biomass Hydrolysates.</title>
        <authorList>
            <consortium name="DOE Joint Genome Institute"/>
            <person name="Walker C."/>
            <person name="Ryu S."/>
            <person name="Na H."/>
            <person name="Zane M."/>
            <person name="LaButti K."/>
            <person name="Lipzen A."/>
            <person name="Haridas S."/>
            <person name="Barry K."/>
            <person name="Grigoriev I.V."/>
            <person name="Quarterman J."/>
            <person name="Slininger P."/>
            <person name="Dien B."/>
            <person name="Trinh C.T."/>
        </authorList>
    </citation>
    <scope>NUCLEOTIDE SEQUENCE [LARGE SCALE GENOMIC DNA]</scope>
    <source>
        <strain evidence="7 9">YB392</strain>
    </source>
</reference>
<dbReference type="GO" id="GO:0071004">
    <property type="term" value="C:U2-type prespliceosome"/>
    <property type="evidence" value="ECO:0007669"/>
    <property type="project" value="TreeGrafter"/>
</dbReference>
<dbReference type="SUPFAM" id="SSF54928">
    <property type="entry name" value="RNA-binding domain, RBD"/>
    <property type="match status" value="1"/>
</dbReference>
<dbReference type="OMA" id="IQWARTS"/>
<dbReference type="PANTHER" id="PTHR13952">
    <property type="entry name" value="U1 SMALL NUCLEAR RIBONUCLEOPROTEIN 70 KD"/>
    <property type="match status" value="1"/>
</dbReference>
<dbReference type="GO" id="GO:0005685">
    <property type="term" value="C:U1 snRNP"/>
    <property type="evidence" value="ECO:0007669"/>
    <property type="project" value="TreeGrafter"/>
</dbReference>
<reference evidence="6 8" key="1">
    <citation type="journal article" date="2016" name="PLoS ONE">
        <title>Sequence Assembly of Yarrowia lipolytica Strain W29/CLIB89 Shows Transposable Element Diversity.</title>
        <authorList>
            <person name="Magnan C."/>
            <person name="Yu J."/>
            <person name="Chang I."/>
            <person name="Jahn E."/>
            <person name="Kanomata Y."/>
            <person name="Wu J."/>
            <person name="Zeller M."/>
            <person name="Oakes M."/>
            <person name="Baldi P."/>
            <person name="Sandmeyer S."/>
        </authorList>
    </citation>
    <scope>NUCLEOTIDE SEQUENCE [LARGE SCALE GENOMIC DNA]</scope>
    <source>
        <strain evidence="6">CLIB89</strain>
        <strain evidence="8">CLIB89(W29)</strain>
    </source>
</reference>
<dbReference type="PANTHER" id="PTHR13952:SF5">
    <property type="entry name" value="U1 SMALL NUCLEAR RIBONUCLEOPROTEIN 70 KDA"/>
    <property type="match status" value="1"/>
</dbReference>